<dbReference type="Proteomes" id="UP000001116">
    <property type="component" value="Chromosome"/>
</dbReference>
<dbReference type="InterPro" id="IPR015942">
    <property type="entry name" value="Asp/Glu/hydantoin_racemase"/>
</dbReference>
<reference evidence="2" key="1">
    <citation type="journal article" date="2008" name="PLoS ONE">
        <title>Survival in nuclear waste, extreme resistance, and potential applications gleaned from the genome sequence of Kineococcus radiotolerans SRS30216.</title>
        <authorList>
            <person name="Bagwell C.E."/>
            <person name="Bhat S."/>
            <person name="Hawkins G.M."/>
            <person name="Smith B.W."/>
            <person name="Biswas T."/>
            <person name="Hoover T.R."/>
            <person name="Saunders E."/>
            <person name="Han C.S."/>
            <person name="Tsodikov O.V."/>
            <person name="Shimkets L.J."/>
        </authorList>
    </citation>
    <scope>NUCLEOTIDE SEQUENCE [LARGE SCALE GENOMIC DNA]</scope>
    <source>
        <strain evidence="2">ATCC BAA-149 / DSM 14245 / SRS30216</strain>
    </source>
</reference>
<gene>
    <name evidence="1" type="ordered locus">Krad_1505</name>
</gene>
<proteinExistence type="predicted"/>
<accession>A6W854</accession>
<evidence type="ECO:0000313" key="2">
    <source>
        <dbReference type="Proteomes" id="UP000001116"/>
    </source>
</evidence>
<evidence type="ECO:0008006" key="3">
    <source>
        <dbReference type="Google" id="ProtNLM"/>
    </source>
</evidence>
<protein>
    <recommendedName>
        <fullName evidence="3">Arylsulfatase</fullName>
    </recommendedName>
</protein>
<dbReference type="EMBL" id="CP000750">
    <property type="protein sequence ID" value="ABS02993.1"/>
    <property type="molecule type" value="Genomic_DNA"/>
</dbReference>
<dbReference type="STRING" id="266940.Krad_1505"/>
<dbReference type="GO" id="GO:0047661">
    <property type="term" value="F:amino-acid racemase activity"/>
    <property type="evidence" value="ECO:0007669"/>
    <property type="project" value="InterPro"/>
</dbReference>
<organism evidence="1 2">
    <name type="scientific">Kineococcus radiotolerans (strain ATCC BAA-149 / DSM 14245 / SRS30216)</name>
    <dbReference type="NCBI Taxonomy" id="266940"/>
    <lineage>
        <taxon>Bacteria</taxon>
        <taxon>Bacillati</taxon>
        <taxon>Actinomycetota</taxon>
        <taxon>Actinomycetes</taxon>
        <taxon>Kineosporiales</taxon>
        <taxon>Kineosporiaceae</taxon>
        <taxon>Kineococcus</taxon>
    </lineage>
</organism>
<dbReference type="HOGENOM" id="CLU_079356_1_0_11"/>
<sequence length="231" mass="24365">MTRGWHPRPVATVGFLHTAHAHVRAFRDLLNARDDTVADRHLVDTGLLTAARTHGVDSVRPAVEDRLRRLVGEGADVVVCTCSEVGPTAKAVGAGMGLRVVRVDRPMAEAAVLAGRRIAVVSSLEGAAATVLPLLRECAQATGRDVELVEVRCPETWPSFASGDVLTYAAGVAEAVRAGVRSLDPPVDVVVLAQASMVDAAPLLRDLHLPVLTSPRLAIEAAVELVVPVPR</sequence>
<dbReference type="Pfam" id="PF01177">
    <property type="entry name" value="Asp_Glu_race"/>
    <property type="match status" value="1"/>
</dbReference>
<dbReference type="AlphaFoldDB" id="A6W854"/>
<dbReference type="eggNOG" id="COG4126">
    <property type="taxonomic scope" value="Bacteria"/>
</dbReference>
<keyword evidence="2" id="KW-1185">Reference proteome</keyword>
<name>A6W854_KINRD</name>
<dbReference type="KEGG" id="kra:Krad_1505"/>
<evidence type="ECO:0000313" key="1">
    <source>
        <dbReference type="EMBL" id="ABS02993.1"/>
    </source>
</evidence>